<sequence>MILSKDFNMLTYNCSSKLKHSNNISPFILIYLWPNNYYSKVTIYYYKQILSLRSQFLSYLFF</sequence>
<proteinExistence type="predicted"/>
<dbReference type="Proteomes" id="UP000463077">
    <property type="component" value="Unassembled WGS sequence"/>
</dbReference>
<dbReference type="AlphaFoldDB" id="A0AB73JHB3"/>
<evidence type="ECO:0000313" key="2">
    <source>
        <dbReference type="Proteomes" id="UP000463077"/>
    </source>
</evidence>
<dbReference type="EMBL" id="WFHO01000017">
    <property type="protein sequence ID" value="MUG52872.1"/>
    <property type="molecule type" value="Genomic_DNA"/>
</dbReference>
<gene>
    <name evidence="1" type="ORF">GAY54_09920</name>
</gene>
<organism evidence="1 2">
    <name type="scientific">Staphylococcus aureus</name>
    <dbReference type="NCBI Taxonomy" id="1280"/>
    <lineage>
        <taxon>Bacteria</taxon>
        <taxon>Bacillati</taxon>
        <taxon>Bacillota</taxon>
        <taxon>Bacilli</taxon>
        <taxon>Bacillales</taxon>
        <taxon>Staphylococcaceae</taxon>
        <taxon>Staphylococcus</taxon>
    </lineage>
</organism>
<evidence type="ECO:0000313" key="1">
    <source>
        <dbReference type="EMBL" id="MUG52872.1"/>
    </source>
</evidence>
<name>A0AB73JHB3_STAAU</name>
<reference evidence="1 2" key="1">
    <citation type="journal article" date="2019" name="Int. J. Infect. Dis.">
        <title>Characterization of a community-acquired methicillin-resistant sequence type 338 Staphylococcus aureus strain containing a staphylococcal cassette chromosome mec type VT.</title>
        <authorList>
            <person name="Chen Y."/>
            <person name="Hong J."/>
            <person name="Chen Y."/>
            <person name="Wang H."/>
            <person name="Yu Y."/>
            <person name="Qu T."/>
        </authorList>
    </citation>
    <scope>NUCLEOTIDE SEQUENCE [LARGE SCALE GENOMIC DNA]</scope>
    <source>
        <strain evidence="1 2">LJ05</strain>
    </source>
</reference>
<comment type="caution">
    <text evidence="1">The sequence shown here is derived from an EMBL/GenBank/DDBJ whole genome shotgun (WGS) entry which is preliminary data.</text>
</comment>
<protein>
    <submittedName>
        <fullName evidence="1">Uncharacterized protein</fullName>
    </submittedName>
</protein>
<accession>A0AB73JHB3</accession>